<feature type="transmembrane region" description="Helical" evidence="1">
    <location>
        <begin position="12"/>
        <end position="41"/>
    </location>
</feature>
<proteinExistence type="predicted"/>
<evidence type="ECO:0000256" key="1">
    <source>
        <dbReference type="SAM" id="Phobius"/>
    </source>
</evidence>
<evidence type="ECO:0000313" key="3">
    <source>
        <dbReference type="Proteomes" id="UP000070491"/>
    </source>
</evidence>
<name>A0A133VIB5_9EURY</name>
<dbReference type="Proteomes" id="UP000070491">
    <property type="component" value="Unassembled WGS sequence"/>
</dbReference>
<reference evidence="2 3" key="1">
    <citation type="journal article" date="2016" name="Sci. Rep.">
        <title>Metabolic traits of an uncultured archaeal lineage -MSBL1- from brine pools of the Red Sea.</title>
        <authorList>
            <person name="Mwirichia R."/>
            <person name="Alam I."/>
            <person name="Rashid M."/>
            <person name="Vinu M."/>
            <person name="Ba-Alawi W."/>
            <person name="Anthony Kamau A."/>
            <person name="Kamanda Ngugi D."/>
            <person name="Goker M."/>
            <person name="Klenk H.P."/>
            <person name="Bajic V."/>
            <person name="Stingl U."/>
        </authorList>
    </citation>
    <scope>NUCLEOTIDE SEQUENCE [LARGE SCALE GENOMIC DNA]</scope>
    <source>
        <strain evidence="2">SCGC-AAA382F02</strain>
    </source>
</reference>
<dbReference type="AlphaFoldDB" id="A0A133VIB5"/>
<organism evidence="2 3">
    <name type="scientific">candidate division MSBL1 archaeon SCGC-AAA382F02</name>
    <dbReference type="NCBI Taxonomy" id="1698282"/>
    <lineage>
        <taxon>Archaea</taxon>
        <taxon>Methanobacteriati</taxon>
        <taxon>Methanobacteriota</taxon>
        <taxon>candidate division MSBL1</taxon>
    </lineage>
</organism>
<evidence type="ECO:0000313" key="2">
    <source>
        <dbReference type="EMBL" id="KXB06167.1"/>
    </source>
</evidence>
<keyword evidence="1" id="KW-0472">Membrane</keyword>
<gene>
    <name evidence="2" type="ORF">AKJ53_01115</name>
</gene>
<keyword evidence="1" id="KW-0812">Transmembrane</keyword>
<keyword evidence="1" id="KW-1133">Transmembrane helix</keyword>
<dbReference type="EMBL" id="LHYG01000012">
    <property type="protein sequence ID" value="KXB06167.1"/>
    <property type="molecule type" value="Genomic_DNA"/>
</dbReference>
<keyword evidence="3" id="KW-1185">Reference proteome</keyword>
<sequence>MSIINTFLQSATIFFNSILTFLITHLLEVIILLVTAFAGVITVARTDLEDFSFLRENDKYPNFRFRLRNKSHVTPIVLRSRLYYRKEEDKDWKTISKKRFRAQEAWKSVAKGYKVDPHEVKSYAPFPQLPGTSRGFLPWRGEIPPRDFRVISSSPFPAHRQQARSVLKKIVEGIAEEEKVQNKYKQIKWDGRNLELHPDNNSSFKIEVDEFFPELEIPEDAIDLRLAIEQTLEIYRFSKNKDGEWYYLGKAKGKTPDDVFSDLLNVRMATLSLSPFSWLAFLYNLKYKLMKSLRILRQKVREESWGARGN</sequence>
<accession>A0A133VIB5</accession>
<comment type="caution">
    <text evidence="2">The sequence shown here is derived from an EMBL/GenBank/DDBJ whole genome shotgun (WGS) entry which is preliminary data.</text>
</comment>
<protein>
    <submittedName>
        <fullName evidence="2">Uncharacterized protein</fullName>
    </submittedName>
</protein>